<dbReference type="GO" id="GO:0003677">
    <property type="term" value="F:DNA binding"/>
    <property type="evidence" value="ECO:0007669"/>
    <property type="project" value="UniProtKB-KW"/>
</dbReference>
<accession>A0A7J8JQS5</accession>
<dbReference type="PANTHER" id="PTHR14947">
    <property type="entry name" value="ZINC FINGER PROTEIN"/>
    <property type="match status" value="1"/>
</dbReference>
<dbReference type="AlphaFoldDB" id="A0A7J8JQS5"/>
<dbReference type="PANTHER" id="PTHR14947:SF24">
    <property type="entry name" value="ZINC FINGER PROTEIN 781-RELATED"/>
    <property type="match status" value="1"/>
</dbReference>
<gene>
    <name evidence="1" type="ORF">HJG63_020920</name>
</gene>
<dbReference type="InterPro" id="IPR039938">
    <property type="entry name" value="Sp4-like"/>
</dbReference>
<protein>
    <submittedName>
        <fullName evidence="1">Zinc finger E-box binding homeobox 2</fullName>
    </submittedName>
</protein>
<keyword evidence="1" id="KW-0371">Homeobox</keyword>
<organism evidence="1 2">
    <name type="scientific">Rousettus aegyptiacus</name>
    <name type="common">Egyptian fruit bat</name>
    <name type="synonym">Pteropus aegyptiacus</name>
    <dbReference type="NCBI Taxonomy" id="9407"/>
    <lineage>
        <taxon>Eukaryota</taxon>
        <taxon>Metazoa</taxon>
        <taxon>Chordata</taxon>
        <taxon>Craniata</taxon>
        <taxon>Vertebrata</taxon>
        <taxon>Euteleostomi</taxon>
        <taxon>Mammalia</taxon>
        <taxon>Eutheria</taxon>
        <taxon>Laurasiatheria</taxon>
        <taxon>Chiroptera</taxon>
        <taxon>Yinpterochiroptera</taxon>
        <taxon>Pteropodoidea</taxon>
        <taxon>Pteropodidae</taxon>
        <taxon>Rousettinae</taxon>
        <taxon>Rousettus</taxon>
    </lineage>
</organism>
<keyword evidence="1" id="KW-0238">DNA-binding</keyword>
<name>A0A7J8JQS5_ROUAE</name>
<evidence type="ECO:0000313" key="2">
    <source>
        <dbReference type="Proteomes" id="UP000593571"/>
    </source>
</evidence>
<keyword evidence="2" id="KW-1185">Reference proteome</keyword>
<proteinExistence type="predicted"/>
<comment type="caution">
    <text evidence="1">The sequence shown here is derived from an EMBL/GenBank/DDBJ whole genome shotgun (WGS) entry which is preliminary data.</text>
</comment>
<reference evidence="1 2" key="1">
    <citation type="journal article" date="2020" name="Nature">
        <title>Six reference-quality genomes reveal evolution of bat adaptations.</title>
        <authorList>
            <person name="Jebb D."/>
            <person name="Huang Z."/>
            <person name="Pippel M."/>
            <person name="Hughes G.M."/>
            <person name="Lavrichenko K."/>
            <person name="Devanna P."/>
            <person name="Winkler S."/>
            <person name="Jermiin L.S."/>
            <person name="Skirmuntt E.C."/>
            <person name="Katzourakis A."/>
            <person name="Burkitt-Gray L."/>
            <person name="Ray D.A."/>
            <person name="Sullivan K.A.M."/>
            <person name="Roscito J.G."/>
            <person name="Kirilenko B.M."/>
            <person name="Davalos L.M."/>
            <person name="Corthals A.P."/>
            <person name="Power M.L."/>
            <person name="Jones G."/>
            <person name="Ransome R.D."/>
            <person name="Dechmann D.K.N."/>
            <person name="Locatelli A.G."/>
            <person name="Puechmaille S.J."/>
            <person name="Fedrigo O."/>
            <person name="Jarvis E.D."/>
            <person name="Hiller M."/>
            <person name="Vernes S.C."/>
            <person name="Myers E.W."/>
            <person name="Teeling E.C."/>
        </authorList>
    </citation>
    <scope>NUCLEOTIDE SEQUENCE [LARGE SCALE GENOMIC DNA]</scope>
    <source>
        <strain evidence="1">MRouAeg1</strain>
        <tissue evidence="1">Muscle</tissue>
    </source>
</reference>
<evidence type="ECO:0000313" key="1">
    <source>
        <dbReference type="EMBL" id="KAF6498655.1"/>
    </source>
</evidence>
<dbReference type="Proteomes" id="UP000593571">
    <property type="component" value="Unassembled WGS sequence"/>
</dbReference>
<sequence length="75" mass="8488">MRVTYVTRHSRKAVPFCDINTNTQEKDHISVRFVRKRLNTSTTLSSTRGFTQARSPISVINVASASHTRAHTRST</sequence>
<dbReference type="EMBL" id="JACASE010000002">
    <property type="protein sequence ID" value="KAF6498655.1"/>
    <property type="molecule type" value="Genomic_DNA"/>
</dbReference>